<name>A0A368JLJ4_9BACT</name>
<dbReference type="InterPro" id="IPR033395">
    <property type="entry name" value="DUF5106"/>
</dbReference>
<dbReference type="Gene3D" id="3.40.30.10">
    <property type="entry name" value="Glutaredoxin"/>
    <property type="match status" value="1"/>
</dbReference>
<accession>A0A368JLJ4</accession>
<dbReference type="PROSITE" id="PS51352">
    <property type="entry name" value="THIOREDOXIN_2"/>
    <property type="match status" value="1"/>
</dbReference>
<protein>
    <submittedName>
        <fullName evidence="3">DUF5106 domain-containing protein</fullName>
    </submittedName>
</protein>
<dbReference type="Pfam" id="PF14289">
    <property type="entry name" value="DUF4369"/>
    <property type="match status" value="1"/>
</dbReference>
<evidence type="ECO:0000313" key="3">
    <source>
        <dbReference type="EMBL" id="RCR67544.1"/>
    </source>
</evidence>
<dbReference type="InterPro" id="IPR050553">
    <property type="entry name" value="Thioredoxin_ResA/DsbE_sf"/>
</dbReference>
<feature type="signal peptide" evidence="1">
    <location>
        <begin position="1"/>
        <end position="21"/>
    </location>
</feature>
<dbReference type="PANTHER" id="PTHR42852">
    <property type="entry name" value="THIOL:DISULFIDE INTERCHANGE PROTEIN DSBE"/>
    <property type="match status" value="1"/>
</dbReference>
<dbReference type="RefSeq" id="WP_114407976.1">
    <property type="nucleotide sequence ID" value="NZ_QOWE01000018.1"/>
</dbReference>
<dbReference type="Proteomes" id="UP000253383">
    <property type="component" value="Unassembled WGS sequence"/>
</dbReference>
<dbReference type="CDD" id="cd02966">
    <property type="entry name" value="TlpA_like_family"/>
    <property type="match status" value="1"/>
</dbReference>
<dbReference type="Pfam" id="PF00578">
    <property type="entry name" value="AhpC-TSA"/>
    <property type="match status" value="1"/>
</dbReference>
<dbReference type="SUPFAM" id="SSF52833">
    <property type="entry name" value="Thioredoxin-like"/>
    <property type="match status" value="1"/>
</dbReference>
<dbReference type="InterPro" id="IPR025380">
    <property type="entry name" value="DUF4369"/>
</dbReference>
<proteinExistence type="predicted"/>
<sequence length="478" mass="54251">MNRRFCFTAFLLLLSAPFLRAQSSEGHLVTAKIKGLANKTAYLAHFYGQTQFTPRDTATADAEGRLVFDGPKDLPGGLYMIVVDAKPVLQLVIGEQRFSIEADTVNVIESMKVTGSRENELFYGYQKFLSKKYGEIGALQKSGGSASQIAAGQKEVEDYRKDFMAKNANTLTVKLFRAAEEPEIPEAPKLANGRPDSNFVFNYYRNHFLDGFDFSDERLMRTPFLQTKLDRYLKELTVQTVDSLIPAADYLVNKAKANKDILQYTIWYITNQYEEQKKVLNTDGLFIHMAEKYWLTGVMPVSDTSTLTSMRDRVKILKPLLAGKTLPNVSLKDTLGRFQPLHNVKAEYTIAFFYDPECGHCRESAPALKKFYDKNKAKGVQIYAVAIGKTEAIWKKFIREFKLQSLLNVYGPSAPVDYKTKYDVYSTPTVYVLDKDKKILARRLPVEDLEGYFNFLQQQKMTKKPAPMKDAKASVKGK</sequence>
<dbReference type="OrthoDB" id="6399635at2"/>
<evidence type="ECO:0000259" key="2">
    <source>
        <dbReference type="PROSITE" id="PS51352"/>
    </source>
</evidence>
<reference evidence="3 4" key="1">
    <citation type="submission" date="2018-07" db="EMBL/GenBank/DDBJ databases">
        <title>Genome analysis of Larkinella rosea.</title>
        <authorList>
            <person name="Zhou Z."/>
            <person name="Wang G."/>
        </authorList>
    </citation>
    <scope>NUCLEOTIDE SEQUENCE [LARGE SCALE GENOMIC DNA]</scope>
    <source>
        <strain evidence="4">zzj9</strain>
    </source>
</reference>
<evidence type="ECO:0000313" key="4">
    <source>
        <dbReference type="Proteomes" id="UP000253383"/>
    </source>
</evidence>
<organism evidence="3 4">
    <name type="scientific">Larkinella punicea</name>
    <dbReference type="NCBI Taxonomy" id="2315727"/>
    <lineage>
        <taxon>Bacteria</taxon>
        <taxon>Pseudomonadati</taxon>
        <taxon>Bacteroidota</taxon>
        <taxon>Cytophagia</taxon>
        <taxon>Cytophagales</taxon>
        <taxon>Spirosomataceae</taxon>
        <taxon>Larkinella</taxon>
    </lineage>
</organism>
<dbReference type="AlphaFoldDB" id="A0A368JLJ4"/>
<evidence type="ECO:0000256" key="1">
    <source>
        <dbReference type="SAM" id="SignalP"/>
    </source>
</evidence>
<dbReference type="PANTHER" id="PTHR42852:SF13">
    <property type="entry name" value="PROTEIN DIPZ"/>
    <property type="match status" value="1"/>
</dbReference>
<keyword evidence="1" id="KW-0732">Signal</keyword>
<feature type="domain" description="Thioredoxin" evidence="2">
    <location>
        <begin position="320"/>
        <end position="467"/>
    </location>
</feature>
<dbReference type="InterPro" id="IPR036249">
    <property type="entry name" value="Thioredoxin-like_sf"/>
</dbReference>
<keyword evidence="4" id="KW-1185">Reference proteome</keyword>
<gene>
    <name evidence="3" type="ORF">DUE52_20790</name>
</gene>
<feature type="chain" id="PRO_5016687928" evidence="1">
    <location>
        <begin position="22"/>
        <end position="478"/>
    </location>
</feature>
<dbReference type="InterPro" id="IPR013766">
    <property type="entry name" value="Thioredoxin_domain"/>
</dbReference>
<comment type="caution">
    <text evidence="3">The sequence shown here is derived from an EMBL/GenBank/DDBJ whole genome shotgun (WGS) entry which is preliminary data.</text>
</comment>
<dbReference type="InterPro" id="IPR000866">
    <property type="entry name" value="AhpC/TSA"/>
</dbReference>
<dbReference type="Pfam" id="PF17127">
    <property type="entry name" value="DUF5106"/>
    <property type="match status" value="1"/>
</dbReference>
<dbReference type="EMBL" id="QOWE01000018">
    <property type="protein sequence ID" value="RCR67544.1"/>
    <property type="molecule type" value="Genomic_DNA"/>
</dbReference>